<gene>
    <name evidence="4" type="ORF">FDG31_04970</name>
</gene>
<dbReference type="PROSITE" id="PS00636">
    <property type="entry name" value="DNAJ_1"/>
    <property type="match status" value="1"/>
</dbReference>
<dbReference type="PANTHER" id="PTHR44360">
    <property type="entry name" value="DNAJ HOMOLOG SUBFAMILY B MEMBER 9"/>
    <property type="match status" value="1"/>
</dbReference>
<accession>A0A0M0A803</accession>
<dbReference type="InterPro" id="IPR051948">
    <property type="entry name" value="Hsp70_co-chaperone_J-domain"/>
</dbReference>
<name>A0A0M0A803_CLOBO</name>
<dbReference type="InterPro" id="IPR018253">
    <property type="entry name" value="DnaJ_domain_CS"/>
</dbReference>
<organism evidence="4 5">
    <name type="scientific">Clostridium botulinum</name>
    <dbReference type="NCBI Taxonomy" id="1491"/>
    <lineage>
        <taxon>Bacteria</taxon>
        <taxon>Bacillati</taxon>
        <taxon>Bacillota</taxon>
        <taxon>Clostridia</taxon>
        <taxon>Eubacteriales</taxon>
        <taxon>Clostridiaceae</taxon>
        <taxon>Clostridium</taxon>
    </lineage>
</organism>
<protein>
    <submittedName>
        <fullName evidence="4">J domain-containing protein</fullName>
    </submittedName>
</protein>
<dbReference type="SUPFAM" id="SSF46565">
    <property type="entry name" value="Chaperone J-domain"/>
    <property type="match status" value="1"/>
</dbReference>
<dbReference type="EMBL" id="SXFB01000002">
    <property type="protein sequence ID" value="NFV25524.1"/>
    <property type="molecule type" value="Genomic_DNA"/>
</dbReference>
<dbReference type="Pfam" id="PF00226">
    <property type="entry name" value="DnaJ"/>
    <property type="match status" value="1"/>
</dbReference>
<dbReference type="PRINTS" id="PR00625">
    <property type="entry name" value="JDOMAIN"/>
</dbReference>
<sequence>MKNYYKILGISESSNKDEIKKAFRNLAKKYHPDKNKDNKDAIEMFQQINEAYEILSNESSREEYDKKLNQNNSNRQKNESKNNSKKSQAKTKENFNKGDALNDLNQYFESFFGFKASSNDVDESKIKKDSKNPIDTSKIFNNFFNVKK</sequence>
<dbReference type="AlphaFoldDB" id="A0A0M0A803"/>
<feature type="compositionally biased region" description="Basic and acidic residues" evidence="3">
    <location>
        <begin position="59"/>
        <end position="68"/>
    </location>
</feature>
<dbReference type="GO" id="GO:0006260">
    <property type="term" value="P:DNA replication"/>
    <property type="evidence" value="ECO:0007669"/>
    <property type="project" value="UniProtKB-KW"/>
</dbReference>
<evidence type="ECO:0000256" key="1">
    <source>
        <dbReference type="ARBA" id="ARBA00022705"/>
    </source>
</evidence>
<keyword evidence="1" id="KW-0235">DNA replication</keyword>
<dbReference type="GO" id="GO:0036503">
    <property type="term" value="P:ERAD pathway"/>
    <property type="evidence" value="ECO:0007669"/>
    <property type="project" value="TreeGrafter"/>
</dbReference>
<proteinExistence type="predicted"/>
<evidence type="ECO:0000256" key="3">
    <source>
        <dbReference type="SAM" id="MobiDB-lite"/>
    </source>
</evidence>
<dbReference type="InterPro" id="IPR001623">
    <property type="entry name" value="DnaJ_domain"/>
</dbReference>
<dbReference type="CDD" id="cd06257">
    <property type="entry name" value="DnaJ"/>
    <property type="match status" value="1"/>
</dbReference>
<dbReference type="PROSITE" id="PS50076">
    <property type="entry name" value="DNAJ_2"/>
    <property type="match status" value="1"/>
</dbReference>
<dbReference type="InterPro" id="IPR036869">
    <property type="entry name" value="J_dom_sf"/>
</dbReference>
<evidence type="ECO:0000313" key="4">
    <source>
        <dbReference type="EMBL" id="NFV25524.1"/>
    </source>
</evidence>
<dbReference type="GO" id="GO:0051787">
    <property type="term" value="F:misfolded protein binding"/>
    <property type="evidence" value="ECO:0007669"/>
    <property type="project" value="TreeGrafter"/>
</dbReference>
<evidence type="ECO:0000256" key="2">
    <source>
        <dbReference type="ARBA" id="ARBA00023186"/>
    </source>
</evidence>
<dbReference type="SMART" id="SM00271">
    <property type="entry name" value="DnaJ"/>
    <property type="match status" value="1"/>
</dbReference>
<dbReference type="PANTHER" id="PTHR44360:SF1">
    <property type="entry name" value="DNAJ HOMOLOG SUBFAMILY B MEMBER 9"/>
    <property type="match status" value="1"/>
</dbReference>
<comment type="caution">
    <text evidence="4">The sequence shown here is derived from an EMBL/GenBank/DDBJ whole genome shotgun (WGS) entry which is preliminary data.</text>
</comment>
<dbReference type="Gene3D" id="1.10.287.110">
    <property type="entry name" value="DnaJ domain"/>
    <property type="match status" value="1"/>
</dbReference>
<dbReference type="RefSeq" id="WP_003372728.1">
    <property type="nucleotide sequence ID" value="NZ_JACBBA010000002.1"/>
</dbReference>
<keyword evidence="2" id="KW-0143">Chaperone</keyword>
<evidence type="ECO:0000313" key="5">
    <source>
        <dbReference type="Proteomes" id="UP000486903"/>
    </source>
</evidence>
<reference evidence="4 5" key="1">
    <citation type="submission" date="2019-04" db="EMBL/GenBank/DDBJ databases">
        <title>Genome sequencing of Clostridium botulinum Groups I-IV and Clostridium butyricum.</title>
        <authorList>
            <person name="Brunt J."/>
            <person name="Van Vliet A.H.M."/>
            <person name="Stringer S.C."/>
            <person name="Carter A.T."/>
            <person name="Peck M.W."/>
        </authorList>
    </citation>
    <scope>NUCLEOTIDE SEQUENCE [LARGE SCALE GENOMIC DNA]</scope>
    <source>
        <strain evidence="4 5">BL81</strain>
    </source>
</reference>
<feature type="region of interest" description="Disordered" evidence="3">
    <location>
        <begin position="59"/>
        <end position="98"/>
    </location>
</feature>
<dbReference type="GO" id="GO:0051087">
    <property type="term" value="F:protein-folding chaperone binding"/>
    <property type="evidence" value="ECO:0007669"/>
    <property type="project" value="TreeGrafter"/>
</dbReference>
<dbReference type="Proteomes" id="UP000486903">
    <property type="component" value="Unassembled WGS sequence"/>
</dbReference>